<evidence type="ECO:0000256" key="2">
    <source>
        <dbReference type="SAM" id="Phobius"/>
    </source>
</evidence>
<keyword evidence="4" id="KW-1185">Reference proteome</keyword>
<feature type="region of interest" description="Disordered" evidence="1">
    <location>
        <begin position="95"/>
        <end position="139"/>
    </location>
</feature>
<keyword evidence="2" id="KW-0812">Transmembrane</keyword>
<gene>
    <name evidence="3" type="ORF">BV898_09543</name>
</gene>
<keyword evidence="2" id="KW-0472">Membrane</keyword>
<protein>
    <submittedName>
        <fullName evidence="3">Uncharacterized protein</fullName>
    </submittedName>
</protein>
<accession>A0A1W0WMF6</accession>
<dbReference type="AlphaFoldDB" id="A0A1W0WMF6"/>
<dbReference type="Proteomes" id="UP000192578">
    <property type="component" value="Unassembled WGS sequence"/>
</dbReference>
<keyword evidence="2" id="KW-1133">Transmembrane helix</keyword>
<proteinExistence type="predicted"/>
<comment type="caution">
    <text evidence="3">The sequence shown here is derived from an EMBL/GenBank/DDBJ whole genome shotgun (WGS) entry which is preliminary data.</text>
</comment>
<organism evidence="3 4">
    <name type="scientific">Hypsibius exemplaris</name>
    <name type="common">Freshwater tardigrade</name>
    <dbReference type="NCBI Taxonomy" id="2072580"/>
    <lineage>
        <taxon>Eukaryota</taxon>
        <taxon>Metazoa</taxon>
        <taxon>Ecdysozoa</taxon>
        <taxon>Tardigrada</taxon>
        <taxon>Eutardigrada</taxon>
        <taxon>Parachela</taxon>
        <taxon>Hypsibioidea</taxon>
        <taxon>Hypsibiidae</taxon>
        <taxon>Hypsibius</taxon>
    </lineage>
</organism>
<sequence length="205" mass="22381">MLEASHFFIGKTCLSRDNLHALSRLSSLFFPSKDPPPPYSAMQTVYIVAVLACVCVVYGGYEPAPAPEYEASYVAPQSQPQYGARPSYVDAPATAPDTVAVTDPPPTGLRCTPTRTPIPSRLRTRPRTGLRCTPTRTPDLRIPRPRSGVGRTPGTATLRRSVLAVPHLLMCPVKDLSVPLYLNILSETTCSLFENPEVLLALRYT</sequence>
<evidence type="ECO:0000256" key="1">
    <source>
        <dbReference type="SAM" id="MobiDB-lite"/>
    </source>
</evidence>
<evidence type="ECO:0000313" key="4">
    <source>
        <dbReference type="Proteomes" id="UP000192578"/>
    </source>
</evidence>
<dbReference type="EMBL" id="MTYJ01000075">
    <property type="protein sequence ID" value="OQV16400.1"/>
    <property type="molecule type" value="Genomic_DNA"/>
</dbReference>
<name>A0A1W0WMF6_HYPEX</name>
<reference evidence="4" key="1">
    <citation type="submission" date="2017-01" db="EMBL/GenBank/DDBJ databases">
        <title>Comparative genomics of anhydrobiosis in the tardigrade Hypsibius dujardini.</title>
        <authorList>
            <person name="Yoshida Y."/>
            <person name="Koutsovoulos G."/>
            <person name="Laetsch D."/>
            <person name="Stevens L."/>
            <person name="Kumar S."/>
            <person name="Horikawa D."/>
            <person name="Ishino K."/>
            <person name="Komine S."/>
            <person name="Tomita M."/>
            <person name="Blaxter M."/>
            <person name="Arakawa K."/>
        </authorList>
    </citation>
    <scope>NUCLEOTIDE SEQUENCE [LARGE SCALE GENOMIC DNA]</scope>
    <source>
        <strain evidence="4">Z151</strain>
    </source>
</reference>
<feature type="transmembrane region" description="Helical" evidence="2">
    <location>
        <begin position="41"/>
        <end position="61"/>
    </location>
</feature>
<evidence type="ECO:0000313" key="3">
    <source>
        <dbReference type="EMBL" id="OQV16400.1"/>
    </source>
</evidence>